<name>A0A375FQI5_9BURK</name>
<organism evidence="4 6">
    <name type="scientific">Cupriavidus oxalaticus</name>
    <dbReference type="NCBI Taxonomy" id="96344"/>
    <lineage>
        <taxon>Bacteria</taxon>
        <taxon>Pseudomonadati</taxon>
        <taxon>Pseudomonadota</taxon>
        <taxon>Betaproteobacteria</taxon>
        <taxon>Burkholderiales</taxon>
        <taxon>Burkholderiaceae</taxon>
        <taxon>Cupriavidus</taxon>
    </lineage>
</organism>
<dbReference type="EMBL" id="OGUS01000116">
    <property type="protein sequence ID" value="SPC12851.1"/>
    <property type="molecule type" value="Genomic_DNA"/>
</dbReference>
<keyword evidence="1" id="KW-1133">Transmembrane helix</keyword>
<dbReference type="OrthoDB" id="8595329at2"/>
<evidence type="ECO:0000256" key="1">
    <source>
        <dbReference type="SAM" id="Phobius"/>
    </source>
</evidence>
<dbReference type="EMBL" id="OGUS01000056">
    <property type="protein sequence ID" value="SPC06272.1"/>
    <property type="molecule type" value="Genomic_DNA"/>
</dbReference>
<gene>
    <name evidence="5" type="ORF">CO2235_160056</name>
    <name evidence="4" type="ORF">CO2235_U510024</name>
    <name evidence="2" type="ORF">D2917_22425</name>
    <name evidence="3" type="ORF">JTE92_22635</name>
</gene>
<evidence type="ECO:0000313" key="8">
    <source>
        <dbReference type="Proteomes" id="UP000623307"/>
    </source>
</evidence>
<feature type="transmembrane region" description="Helical" evidence="1">
    <location>
        <begin position="77"/>
        <end position="100"/>
    </location>
</feature>
<reference evidence="2 7" key="3">
    <citation type="submission" date="2018-09" db="EMBL/GenBank/DDBJ databases">
        <title>Complete genome sequence of Cupriavidus oxalaticus T2, a bacterium capable of phenol tolerance and degradation.</title>
        <authorList>
            <person name="Yan J."/>
        </authorList>
    </citation>
    <scope>NUCLEOTIDE SEQUENCE [LARGE SCALE GENOMIC DNA]</scope>
    <source>
        <strain evidence="2 7">T2</strain>
    </source>
</reference>
<dbReference type="Proteomes" id="UP000256862">
    <property type="component" value="Chromosome CO2235"/>
</dbReference>
<dbReference type="AlphaFoldDB" id="A0A375FQI5"/>
<evidence type="ECO:0000313" key="3">
    <source>
        <dbReference type="EMBL" id="QRQ92921.1"/>
    </source>
</evidence>
<evidence type="ECO:0000313" key="5">
    <source>
        <dbReference type="EMBL" id="SPC12851.1"/>
    </source>
</evidence>
<dbReference type="Proteomes" id="UP000325743">
    <property type="component" value="Chromosome 2"/>
</dbReference>
<dbReference type="EMBL" id="CP069812">
    <property type="protein sequence ID" value="QRQ92921.1"/>
    <property type="molecule type" value="Genomic_DNA"/>
</dbReference>
<feature type="transmembrane region" description="Helical" evidence="1">
    <location>
        <begin position="51"/>
        <end position="70"/>
    </location>
</feature>
<sequence length="107" mass="12427">MQELAFRTLLYRYFFFNWLFRDASRGSRAERTHAWHFNKARAHWLPTYMRRWLWCGVFFYAVGSVVEGVLCAPVLSALFYVPGALSVPVNVVIMVVWVGLKTLPGPL</sequence>
<protein>
    <submittedName>
        <fullName evidence="4">Uncharacterized protein</fullName>
    </submittedName>
</protein>
<reference evidence="6" key="1">
    <citation type="submission" date="2018-01" db="EMBL/GenBank/DDBJ databases">
        <authorList>
            <person name="Gaut B.S."/>
            <person name="Morton B.R."/>
            <person name="Clegg M.T."/>
            <person name="Duvall M.R."/>
        </authorList>
    </citation>
    <scope>NUCLEOTIDE SEQUENCE [LARGE SCALE GENOMIC DNA]</scope>
</reference>
<evidence type="ECO:0000313" key="6">
    <source>
        <dbReference type="Proteomes" id="UP000256862"/>
    </source>
</evidence>
<dbReference type="RefSeq" id="WP_063237985.1">
    <property type="nucleotide sequence ID" value="NZ_CP032519.1"/>
</dbReference>
<reference evidence="3 8" key="4">
    <citation type="submission" date="2021-02" db="EMBL/GenBank/DDBJ databases">
        <title>Complete Genome Sequence of Cupriavidus oxalaticus Strain Ox1, a Soil Oxalate-Degrading Species.</title>
        <authorList>
            <person name="Palmieri F."/>
            <person name="Udriet P."/>
            <person name="Deuasquier M."/>
            <person name="Beaudoing E."/>
            <person name="Johnson S.L."/>
            <person name="Davenport K.W."/>
            <person name="Chain P.S."/>
            <person name="Bindschedler S."/>
            <person name="Junier P."/>
        </authorList>
    </citation>
    <scope>NUCLEOTIDE SEQUENCE [LARGE SCALE GENOMIC DNA]</scope>
    <source>
        <strain evidence="3 8">Ox1</strain>
    </source>
</reference>
<evidence type="ECO:0000313" key="7">
    <source>
        <dbReference type="Proteomes" id="UP000325743"/>
    </source>
</evidence>
<proteinExistence type="predicted"/>
<dbReference type="GeneID" id="303492357"/>
<evidence type="ECO:0000313" key="4">
    <source>
        <dbReference type="EMBL" id="SPC06272.1"/>
    </source>
</evidence>
<keyword evidence="1" id="KW-0472">Membrane</keyword>
<evidence type="ECO:0000313" key="2">
    <source>
        <dbReference type="EMBL" id="QEZ46936.1"/>
    </source>
</evidence>
<dbReference type="EMBL" id="CP032519">
    <property type="protein sequence ID" value="QEZ46936.1"/>
    <property type="molecule type" value="Genomic_DNA"/>
</dbReference>
<keyword evidence="1" id="KW-0812">Transmembrane</keyword>
<accession>A0A375FQI5</accession>
<dbReference type="Proteomes" id="UP000623307">
    <property type="component" value="Chromosome 2"/>
</dbReference>
<reference evidence="4 6" key="2">
    <citation type="submission" date="2018-01" db="EMBL/GenBank/DDBJ databases">
        <authorList>
            <person name="Clerissi C."/>
        </authorList>
    </citation>
    <scope>NUCLEOTIDE SEQUENCE</scope>
    <source>
        <strain evidence="4">Cupriavidus oxalaticus LMG 2235</strain>
    </source>
</reference>
<keyword evidence="8" id="KW-1185">Reference proteome</keyword>